<evidence type="ECO:0000313" key="1">
    <source>
        <dbReference type="EMBL" id="USF24735.1"/>
    </source>
</evidence>
<accession>V2PYU6</accession>
<dbReference type="RefSeq" id="WP_023276105.1">
    <property type="nucleotide sequence ID" value="NZ_CP097562.1"/>
</dbReference>
<dbReference type="InterPro" id="IPR007077">
    <property type="entry name" value="TfoX_C"/>
</dbReference>
<dbReference type="eggNOG" id="COG3743">
    <property type="taxonomic scope" value="Bacteria"/>
</dbReference>
<keyword evidence="2" id="KW-1185">Reference proteome</keyword>
<protein>
    <submittedName>
        <fullName evidence="1">Uncharacterized protein</fullName>
    </submittedName>
</protein>
<name>V2PYU6_9BACT</name>
<dbReference type="InterPro" id="IPR047525">
    <property type="entry name" value="TfoX-like"/>
</dbReference>
<dbReference type="AlphaFoldDB" id="V2PYU6"/>
<dbReference type="KEGG" id="msch:N508_001825"/>
<gene>
    <name evidence="1" type="ORF">N508_001825</name>
</gene>
<dbReference type="PANTHER" id="PTHR36121:SF1">
    <property type="entry name" value="PROTEIN SXY"/>
    <property type="match status" value="1"/>
</dbReference>
<dbReference type="Proteomes" id="UP000017429">
    <property type="component" value="Chromosome"/>
</dbReference>
<dbReference type="PANTHER" id="PTHR36121">
    <property type="entry name" value="PROTEIN SXY"/>
    <property type="match status" value="1"/>
</dbReference>
<dbReference type="EMBL" id="CP097562">
    <property type="protein sequence ID" value="USF24735.1"/>
    <property type="molecule type" value="Genomic_DNA"/>
</dbReference>
<proteinExistence type="predicted"/>
<evidence type="ECO:0000313" key="2">
    <source>
        <dbReference type="Proteomes" id="UP000017429"/>
    </source>
</evidence>
<sequence length="91" mass="10335">MASLTSMKNIGKNIAKKLSTVGINTSEELIEIGSKRAFKRMKEVYPKICSVYIYTLEGAITDTDYNKLPENTKKELKAYSDSLKFELHQNI</sequence>
<dbReference type="OrthoDB" id="9796798at2"/>
<dbReference type="Gene3D" id="1.10.150.20">
    <property type="entry name" value="5' to 3' exonuclease, C-terminal subdomain"/>
    <property type="match status" value="1"/>
</dbReference>
<organism evidence="1 2">
    <name type="scientific">Mucispirillum schaedleri ASF457</name>
    <dbReference type="NCBI Taxonomy" id="1379858"/>
    <lineage>
        <taxon>Bacteria</taxon>
        <taxon>Pseudomonadati</taxon>
        <taxon>Deferribacterota</taxon>
        <taxon>Deferribacteres</taxon>
        <taxon>Deferribacterales</taxon>
        <taxon>Mucispirillaceae</taxon>
        <taxon>Mucispirillum</taxon>
    </lineage>
</organism>
<dbReference type="Pfam" id="PF04994">
    <property type="entry name" value="TfoX_C"/>
    <property type="match status" value="1"/>
</dbReference>
<reference evidence="1" key="1">
    <citation type="journal article" date="2014" name="Genome Announc.">
        <title>Draft genome sequences of the altered schaedler flora, a defined bacterial community from gnotobiotic mice.</title>
        <authorList>
            <person name="Wannemuehler M.J."/>
            <person name="Overstreet A.M."/>
            <person name="Ward D.V."/>
            <person name="Phillips G.J."/>
        </authorList>
    </citation>
    <scope>NUCLEOTIDE SEQUENCE</scope>
    <source>
        <strain evidence="1">ASF457</strain>
    </source>
</reference>
<reference evidence="1" key="2">
    <citation type="submission" date="2022-05" db="EMBL/GenBank/DDBJ databases">
        <authorList>
            <person name="Proctor A.L."/>
            <person name="Phillips G.J."/>
            <person name="Wannemuehler M.J."/>
        </authorList>
    </citation>
    <scope>NUCLEOTIDE SEQUENCE</scope>
    <source>
        <strain evidence="1">ASF457</strain>
    </source>
</reference>
<reference evidence="1" key="3">
    <citation type="submission" date="2022-06" db="EMBL/GenBank/DDBJ databases">
        <title>Resources to Facilitate Use of the Altered Schaedler Flora (ASF) Mouse Model to Study Microbiome Function.</title>
        <authorList>
            <person name="Proctor A."/>
            <person name="Parvinroo S."/>
            <person name="Richie T."/>
            <person name="Jia X."/>
            <person name="Lee S.T.M."/>
            <person name="Karp P.D."/>
            <person name="Paley S."/>
            <person name="Kostic A.D."/>
            <person name="Pierre J.F."/>
            <person name="Wannemuehler M.J."/>
            <person name="Phillips G.J."/>
        </authorList>
    </citation>
    <scope>NUCLEOTIDE SEQUENCE</scope>
    <source>
        <strain evidence="1">ASF457</strain>
    </source>
</reference>